<dbReference type="PANTHER" id="PTHR45588">
    <property type="entry name" value="TPR DOMAIN-CONTAINING PROTEIN"/>
    <property type="match status" value="1"/>
</dbReference>
<dbReference type="PANTHER" id="PTHR45588:SF1">
    <property type="entry name" value="WW DOMAIN-CONTAINING PROTEIN"/>
    <property type="match status" value="1"/>
</dbReference>
<sequence>HDEFVVGILALHSFWYEEARDHFIQAQGLDSAFGMAYWGEAMTYDNAFRTAQGDENEELGTAVVARMDQLDFEGKLKWTEREQGYANAVRWRFAATPFEVRRRDYAEAMEQLSLRYPEDDEATVFAALALMALPGFDKENPLHTVTVASRFEEIYERNREHPGVLHYLIHAYDTETFALMGLRQARRYAEIAPASSHALHMPSHIFRLLGMWSEVAASNEDAYQASVRWQERTGRPLHTRDFHALDWLLDAYLRLSRFEDAKRLMDELDKIELEIRRRGEEWGEFPDIAGQLREYYRGAVPGG</sequence>
<proteinExistence type="predicted"/>
<accession>A0A382P0T9</accession>
<evidence type="ECO:0000313" key="1">
    <source>
        <dbReference type="EMBL" id="SVC67003.1"/>
    </source>
</evidence>
<protein>
    <recommendedName>
        <fullName evidence="2">DUF4034 domain-containing protein</fullName>
    </recommendedName>
</protein>
<name>A0A382P0T9_9ZZZZ</name>
<dbReference type="EMBL" id="UINC01104102">
    <property type="protein sequence ID" value="SVC67003.1"/>
    <property type="molecule type" value="Genomic_DNA"/>
</dbReference>
<dbReference type="AlphaFoldDB" id="A0A382P0T9"/>
<organism evidence="1">
    <name type="scientific">marine metagenome</name>
    <dbReference type="NCBI Taxonomy" id="408172"/>
    <lineage>
        <taxon>unclassified sequences</taxon>
        <taxon>metagenomes</taxon>
        <taxon>ecological metagenomes</taxon>
    </lineage>
</organism>
<feature type="non-terminal residue" evidence="1">
    <location>
        <position position="1"/>
    </location>
</feature>
<evidence type="ECO:0008006" key="2">
    <source>
        <dbReference type="Google" id="ProtNLM"/>
    </source>
</evidence>
<reference evidence="1" key="1">
    <citation type="submission" date="2018-05" db="EMBL/GenBank/DDBJ databases">
        <authorList>
            <person name="Lanie J.A."/>
            <person name="Ng W.-L."/>
            <person name="Kazmierczak K.M."/>
            <person name="Andrzejewski T.M."/>
            <person name="Davidsen T.M."/>
            <person name="Wayne K.J."/>
            <person name="Tettelin H."/>
            <person name="Glass J.I."/>
            <person name="Rusch D."/>
            <person name="Podicherti R."/>
            <person name="Tsui H.-C.T."/>
            <person name="Winkler M.E."/>
        </authorList>
    </citation>
    <scope>NUCLEOTIDE SEQUENCE</scope>
</reference>
<gene>
    <name evidence="1" type="ORF">METZ01_LOCUS319857</name>
</gene>